<gene>
    <name evidence="2" type="ORF">AYM40_07595</name>
</gene>
<feature type="compositionally biased region" description="Polar residues" evidence="1">
    <location>
        <begin position="21"/>
        <end position="34"/>
    </location>
</feature>
<sequence length="67" mass="7162">MYSALRDARADQSLRLLAVGTGQTKESVMSSTRNSDTDHSGTGERAAADGDPRPVDDADIEPDRIVD</sequence>
<feature type="region of interest" description="Disordered" evidence="1">
    <location>
        <begin position="1"/>
        <end position="67"/>
    </location>
</feature>
<proteinExistence type="predicted"/>
<feature type="compositionally biased region" description="Basic and acidic residues" evidence="1">
    <location>
        <begin position="1"/>
        <end position="12"/>
    </location>
</feature>
<evidence type="ECO:0000313" key="3">
    <source>
        <dbReference type="Proteomes" id="UP000076852"/>
    </source>
</evidence>
<dbReference type="AlphaFoldDB" id="A0A160FJV5"/>
<protein>
    <submittedName>
        <fullName evidence="2">Uncharacterized protein</fullName>
    </submittedName>
</protein>
<accession>A0A160FJV5</accession>
<evidence type="ECO:0000256" key="1">
    <source>
        <dbReference type="SAM" id="MobiDB-lite"/>
    </source>
</evidence>
<feature type="compositionally biased region" description="Basic and acidic residues" evidence="1">
    <location>
        <begin position="35"/>
        <end position="67"/>
    </location>
</feature>
<evidence type="ECO:0000313" key="2">
    <source>
        <dbReference type="EMBL" id="ANB72238.1"/>
    </source>
</evidence>
<reference evidence="2 3" key="1">
    <citation type="journal article" date="2016" name="Gene">
        <title>PacBio SMRT assembly of a complex multi-replicon genome reveals chlorocatechol degradative operon in a region of genome plasticity.</title>
        <authorList>
            <person name="Ricker N."/>
            <person name="Shen S.Y."/>
            <person name="Goordial J."/>
            <person name="Jin S."/>
            <person name="Fulthorpe R.R."/>
        </authorList>
    </citation>
    <scope>NUCLEOTIDE SEQUENCE [LARGE SCALE GENOMIC DNA]</scope>
    <source>
        <strain evidence="2 3">OLGA172</strain>
    </source>
</reference>
<dbReference type="KEGG" id="buz:AYM40_07595"/>
<name>A0A160FJV5_9BURK</name>
<keyword evidence="3" id="KW-1185">Reference proteome</keyword>
<dbReference type="EMBL" id="CP014578">
    <property type="protein sequence ID" value="ANB72238.1"/>
    <property type="molecule type" value="Genomic_DNA"/>
</dbReference>
<organism evidence="2 3">
    <name type="scientific">Paraburkholderia phytofirmans OLGA172</name>
    <dbReference type="NCBI Taxonomy" id="1417228"/>
    <lineage>
        <taxon>Bacteria</taxon>
        <taxon>Pseudomonadati</taxon>
        <taxon>Pseudomonadota</taxon>
        <taxon>Betaproteobacteria</taxon>
        <taxon>Burkholderiales</taxon>
        <taxon>Burkholderiaceae</taxon>
        <taxon>Paraburkholderia</taxon>
    </lineage>
</organism>
<dbReference type="Proteomes" id="UP000076852">
    <property type="component" value="Chromosome 1"/>
</dbReference>